<name>A0A1I3N7Z5_9GAMM</name>
<feature type="transmembrane region" description="Helical" evidence="1">
    <location>
        <begin position="384"/>
        <end position="402"/>
    </location>
</feature>
<feature type="transmembrane region" description="Helical" evidence="1">
    <location>
        <begin position="168"/>
        <end position="188"/>
    </location>
</feature>
<evidence type="ECO:0000313" key="4">
    <source>
        <dbReference type="Proteomes" id="UP000183018"/>
    </source>
</evidence>
<dbReference type="OrthoDB" id="9781349at2"/>
<dbReference type="RefSeq" id="WP_074887326.1">
    <property type="nucleotide sequence ID" value="NZ_FORC01000004.1"/>
</dbReference>
<feature type="transmembrane region" description="Helical" evidence="1">
    <location>
        <begin position="317"/>
        <end position="340"/>
    </location>
</feature>
<protein>
    <submittedName>
        <fullName evidence="3">Putative tricarboxylic transport membrane protein</fullName>
    </submittedName>
</protein>
<accession>A0A1I3N7Z5</accession>
<organism evidence="3 4">
    <name type="scientific">Phytopseudomonas argentinensis</name>
    <dbReference type="NCBI Taxonomy" id="289370"/>
    <lineage>
        <taxon>Bacteria</taxon>
        <taxon>Pseudomonadati</taxon>
        <taxon>Pseudomonadota</taxon>
        <taxon>Gammaproteobacteria</taxon>
        <taxon>Pseudomonadales</taxon>
        <taxon>Pseudomonadaceae</taxon>
        <taxon>Phytopseudomonas</taxon>
    </lineage>
</organism>
<dbReference type="STRING" id="289370.SAMN05216602_3662"/>
<feature type="transmembrane region" description="Helical" evidence="1">
    <location>
        <begin position="200"/>
        <end position="220"/>
    </location>
</feature>
<feature type="transmembrane region" description="Helical" evidence="1">
    <location>
        <begin position="408"/>
        <end position="424"/>
    </location>
</feature>
<keyword evidence="1" id="KW-0472">Membrane</keyword>
<feature type="transmembrane region" description="Helical" evidence="1">
    <location>
        <begin position="108"/>
        <end position="131"/>
    </location>
</feature>
<feature type="transmembrane region" description="Helical" evidence="1">
    <location>
        <begin position="43"/>
        <end position="68"/>
    </location>
</feature>
<dbReference type="AlphaFoldDB" id="A0A1I3N7Z5"/>
<dbReference type="PANTHER" id="PTHR35342:SF5">
    <property type="entry name" value="TRICARBOXYLIC TRANSPORT PROTEIN"/>
    <property type="match status" value="1"/>
</dbReference>
<gene>
    <name evidence="3" type="ORF">SAMN05216602_3662</name>
</gene>
<keyword evidence="1" id="KW-1133">Transmembrane helix</keyword>
<feature type="transmembrane region" description="Helical" evidence="1">
    <location>
        <begin position="12"/>
        <end position="31"/>
    </location>
</feature>
<feature type="transmembrane region" description="Helical" evidence="1">
    <location>
        <begin position="352"/>
        <end position="372"/>
    </location>
</feature>
<evidence type="ECO:0000256" key="1">
    <source>
        <dbReference type="SAM" id="Phobius"/>
    </source>
</evidence>
<keyword evidence="1" id="KW-0812">Transmembrane</keyword>
<dbReference type="EMBL" id="FORC01000004">
    <property type="protein sequence ID" value="SFJ05378.1"/>
    <property type="molecule type" value="Genomic_DNA"/>
</dbReference>
<dbReference type="InterPro" id="IPR002823">
    <property type="entry name" value="DUF112_TM"/>
</dbReference>
<sequence>MLDNILLGLSSFNSFSVCFALLIGALIGYVIGAIPGLGPTLGVSLLIPFTYAMDPISSIVMLVGLYVAAEYGGAITAIILNTPGTAAAVATAWDGYPLNLQGNGGKALNVSIVASGIGMLISSFMFLFTAVPLSEIALKLGPIEYFAIGLVGLSLASGLSANQPIKGAIAMGVGLVFAFVGLDPQTGVPRFTPSTEFFEGIPLVPALLGLYALSEVFIMLEDLHREKKPNVSLGGIFEVPMALFYQLKWVILKSTVIGYLVGVIPGAGASVASFLAYAEAKRSSKEPENFGKGSYEGVAASETANNSAVSGNLAPMLALGIPGSATTAVLVGALMVHGVQPGPLLFTKNPEIPYTILASLWFGVPIMVLIGLLGSKLWARFADIPVPVIAAIVAGLSLIGAYATENSFFPVAITVAFGVFGYLCRKADFPTAPIILALVLGEMIEVNLRRALIISDGDWTVFLTNSVSLILLVVSLLAFLLPALRLFRKTGRG</sequence>
<feature type="transmembrane region" description="Helical" evidence="1">
    <location>
        <begin position="257"/>
        <end position="278"/>
    </location>
</feature>
<feature type="transmembrane region" description="Helical" evidence="1">
    <location>
        <begin position="468"/>
        <end position="487"/>
    </location>
</feature>
<evidence type="ECO:0000313" key="3">
    <source>
        <dbReference type="EMBL" id="SFJ05378.1"/>
    </source>
</evidence>
<evidence type="ECO:0000259" key="2">
    <source>
        <dbReference type="Pfam" id="PF01970"/>
    </source>
</evidence>
<keyword evidence="4" id="KW-1185">Reference proteome</keyword>
<dbReference type="PANTHER" id="PTHR35342">
    <property type="entry name" value="TRICARBOXYLIC TRANSPORT PROTEIN"/>
    <property type="match status" value="1"/>
</dbReference>
<feature type="transmembrane region" description="Helical" evidence="1">
    <location>
        <begin position="143"/>
        <end position="161"/>
    </location>
</feature>
<dbReference type="Pfam" id="PF01970">
    <property type="entry name" value="TctA"/>
    <property type="match status" value="1"/>
</dbReference>
<reference evidence="4" key="1">
    <citation type="submission" date="2016-10" db="EMBL/GenBank/DDBJ databases">
        <authorList>
            <person name="Varghese N."/>
            <person name="Submissions S."/>
        </authorList>
    </citation>
    <scope>NUCLEOTIDE SEQUENCE [LARGE SCALE GENOMIC DNA]</scope>
    <source>
        <strain evidence="4">LMG 22563</strain>
    </source>
</reference>
<feature type="domain" description="DUF112" evidence="2">
    <location>
        <begin position="20"/>
        <end position="436"/>
    </location>
</feature>
<feature type="transmembrane region" description="Helical" evidence="1">
    <location>
        <begin position="74"/>
        <end position="96"/>
    </location>
</feature>
<proteinExistence type="predicted"/>
<dbReference type="Proteomes" id="UP000183018">
    <property type="component" value="Unassembled WGS sequence"/>
</dbReference>
<feature type="transmembrane region" description="Helical" evidence="1">
    <location>
        <begin position="431"/>
        <end position="448"/>
    </location>
</feature>